<dbReference type="Gene3D" id="3.40.50.800">
    <property type="entry name" value="Anticodon-binding domain"/>
    <property type="match status" value="1"/>
</dbReference>
<dbReference type="InterPro" id="IPR044140">
    <property type="entry name" value="ProRS_anticodon_short"/>
</dbReference>
<evidence type="ECO:0000256" key="3">
    <source>
        <dbReference type="ARBA" id="ARBA00022490"/>
    </source>
</evidence>
<keyword evidence="5 10" id="KW-0547">Nucleotide-binding</keyword>
<evidence type="ECO:0000256" key="4">
    <source>
        <dbReference type="ARBA" id="ARBA00022598"/>
    </source>
</evidence>
<evidence type="ECO:0000256" key="2">
    <source>
        <dbReference type="ARBA" id="ARBA00011738"/>
    </source>
</evidence>
<proteinExistence type="inferred from homology"/>
<reference evidence="12" key="1">
    <citation type="submission" date="2021-01" db="EMBL/GenBank/DDBJ databases">
        <title>Lacisediminihabitans sp. nov. strain G11-30, isolated from Antarctic Soil.</title>
        <authorList>
            <person name="Li J."/>
        </authorList>
    </citation>
    <scope>NUCLEOTIDE SEQUENCE</scope>
    <source>
        <strain evidence="12">G11-30</strain>
    </source>
</reference>
<keyword evidence="8 10" id="KW-0030">Aminoacyl-tRNA synthetase</keyword>
<keyword evidence="7 10" id="KW-0648">Protein biosynthesis</keyword>
<dbReference type="Gene3D" id="3.90.960.10">
    <property type="entry name" value="YbaK/aminoacyl-tRNA synthetase-associated domain"/>
    <property type="match status" value="1"/>
</dbReference>
<evidence type="ECO:0000256" key="7">
    <source>
        <dbReference type="ARBA" id="ARBA00022917"/>
    </source>
</evidence>
<dbReference type="Pfam" id="PF03129">
    <property type="entry name" value="HGTP_anticodon"/>
    <property type="match status" value="1"/>
</dbReference>
<dbReference type="NCBIfam" id="NF006625">
    <property type="entry name" value="PRK09194.1"/>
    <property type="match status" value="1"/>
</dbReference>
<dbReference type="InterPro" id="IPR045864">
    <property type="entry name" value="aa-tRNA-synth_II/BPL/LPL"/>
</dbReference>
<keyword evidence="4 10" id="KW-0436">Ligase</keyword>
<dbReference type="InterPro" id="IPR036621">
    <property type="entry name" value="Anticodon-bd_dom_sf"/>
</dbReference>
<evidence type="ECO:0000313" key="12">
    <source>
        <dbReference type="EMBL" id="MBK4347532.1"/>
    </source>
</evidence>
<dbReference type="InterPro" id="IPR004500">
    <property type="entry name" value="Pro-tRNA-synth_IIa_bac-type"/>
</dbReference>
<dbReference type="InterPro" id="IPR002316">
    <property type="entry name" value="Pro-tRNA-ligase_IIa"/>
</dbReference>
<evidence type="ECO:0000313" key="13">
    <source>
        <dbReference type="Proteomes" id="UP000636458"/>
    </source>
</evidence>
<dbReference type="PROSITE" id="PS50862">
    <property type="entry name" value="AA_TRNA_LIGASE_II"/>
    <property type="match status" value="1"/>
</dbReference>
<dbReference type="EMBL" id="JAEPES010000002">
    <property type="protein sequence ID" value="MBK4347532.1"/>
    <property type="molecule type" value="Genomic_DNA"/>
</dbReference>
<dbReference type="Gene3D" id="3.30.930.10">
    <property type="entry name" value="Bira Bifunctional Protein, Domain 2"/>
    <property type="match status" value="2"/>
</dbReference>
<dbReference type="PRINTS" id="PR01046">
    <property type="entry name" value="TRNASYNTHPRO"/>
</dbReference>
<evidence type="ECO:0000256" key="10">
    <source>
        <dbReference type="HAMAP-Rule" id="MF_01569"/>
    </source>
</evidence>
<comment type="function">
    <text evidence="10">Catalyzes the attachment of proline to tRNA(Pro) in a two-step reaction: proline is first activated by ATP to form Pro-AMP and then transferred to the acceptor end of tRNA(Pro). As ProRS can inadvertently accommodate and process non-cognate amino acids such as alanine and cysteine, to avoid such errors it has two additional distinct editing activities against alanine. One activity is designated as 'pretransfer' editing and involves the tRNA(Pro)-independent hydrolysis of activated Ala-AMP. The other activity is designated 'posttransfer' editing and involves deacylation of mischarged Ala-tRNA(Pro). The misacylated Cys-tRNA(Pro) is not edited by ProRS.</text>
</comment>
<dbReference type="Proteomes" id="UP000636458">
    <property type="component" value="Unassembled WGS sequence"/>
</dbReference>
<evidence type="ECO:0000256" key="5">
    <source>
        <dbReference type="ARBA" id="ARBA00022741"/>
    </source>
</evidence>
<dbReference type="GO" id="GO:0004827">
    <property type="term" value="F:proline-tRNA ligase activity"/>
    <property type="evidence" value="ECO:0007669"/>
    <property type="project" value="UniProtKB-UniRule"/>
</dbReference>
<dbReference type="EC" id="6.1.1.15" evidence="10"/>
<dbReference type="GO" id="GO:0005524">
    <property type="term" value="F:ATP binding"/>
    <property type="evidence" value="ECO:0007669"/>
    <property type="project" value="UniProtKB-UniRule"/>
</dbReference>
<accession>A0A934SM71</accession>
<dbReference type="CDD" id="cd00861">
    <property type="entry name" value="ProRS_anticodon_short"/>
    <property type="match status" value="1"/>
</dbReference>
<dbReference type="PANTHER" id="PTHR42753">
    <property type="entry name" value="MITOCHONDRIAL RIBOSOME PROTEIN L39/PROLYL-TRNA LIGASE FAMILY MEMBER"/>
    <property type="match status" value="1"/>
</dbReference>
<dbReference type="SUPFAM" id="SSF52954">
    <property type="entry name" value="Class II aaRS ABD-related"/>
    <property type="match status" value="1"/>
</dbReference>
<dbReference type="InterPro" id="IPR023717">
    <property type="entry name" value="Pro-tRNA-Synthase_IIa_type1"/>
</dbReference>
<keyword evidence="3 10" id="KW-0963">Cytoplasm</keyword>
<dbReference type="NCBIfam" id="TIGR00409">
    <property type="entry name" value="proS_fam_II"/>
    <property type="match status" value="1"/>
</dbReference>
<dbReference type="GO" id="GO:0005829">
    <property type="term" value="C:cytosol"/>
    <property type="evidence" value="ECO:0007669"/>
    <property type="project" value="TreeGrafter"/>
</dbReference>
<comment type="caution">
    <text evidence="12">The sequence shown here is derived from an EMBL/GenBank/DDBJ whole genome shotgun (WGS) entry which is preliminary data.</text>
</comment>
<dbReference type="InterPro" id="IPR050062">
    <property type="entry name" value="Pro-tRNA_synthetase"/>
</dbReference>
<evidence type="ECO:0000256" key="8">
    <source>
        <dbReference type="ARBA" id="ARBA00023146"/>
    </source>
</evidence>
<dbReference type="FunFam" id="3.30.930.10:FF:000066">
    <property type="entry name" value="Proline--tRNA ligase"/>
    <property type="match status" value="1"/>
</dbReference>
<dbReference type="InterPro" id="IPR002314">
    <property type="entry name" value="aa-tRNA-synt_IIb"/>
</dbReference>
<organism evidence="12 13">
    <name type="scientific">Lacisediminihabitans changchengi</name>
    <dbReference type="NCBI Taxonomy" id="2787634"/>
    <lineage>
        <taxon>Bacteria</taxon>
        <taxon>Bacillati</taxon>
        <taxon>Actinomycetota</taxon>
        <taxon>Actinomycetes</taxon>
        <taxon>Micrococcales</taxon>
        <taxon>Microbacteriaceae</taxon>
        <taxon>Lacisediminihabitans</taxon>
    </lineage>
</organism>
<dbReference type="AlphaFoldDB" id="A0A934SM71"/>
<dbReference type="SUPFAM" id="SSF55681">
    <property type="entry name" value="Class II aaRS and biotin synthetases"/>
    <property type="match status" value="1"/>
</dbReference>
<sequence>MSTRLSQLFVRTLRDDPADAEVTSHRLLVRAGYIRRQAPGVFAWLPLGLKVRRKIEAIIRQEMDNIGGQEVHFPALLPREPYEESGRWTKYGDGIFRLKDRKGADYLLAPTHEEVFTLLVKDLYSSYKDLPLAIYQIQDKYRDEARPRAGLLRGREFTMKDAYSFDYTDAGLDVSYQKQRDAYERIFQRLGLDYVIVNADSGLMGGARSEEFLHPTPVGEDTFVRSAGGYAANVEAFRTEAPAPRSFERLTPPEVLETPNTPTIQTLVDVANEKHPRPDGRLWTAADTLKNIVLSLTSPEGEKELVIVGVPGDREVDMKRAEVAFSPNDVAAASAEEIAKHPRLVKGYIGPWSADGAVLGEKSTTGIRFVTDPRVSEGSGWITGANIDGKHVFGLVAGRDFVSDGTVEVAEVLAGDPAPDGSGPVELARGMEIGHVFQLGRFFADALGLKVLDENGKLVTVTMGSYGIGVTRIMAVIAESNNDERGLIWPRNIAPFDIHVIAATKEAEVHEAAGALVDDLEEHGYDVLFDDRPKVSPGVKFGDAELIGVPIIVIVGKGFAEGNVELWDRRTNERTPVAIGDLVELLRERY</sequence>
<feature type="domain" description="Aminoacyl-transfer RNA synthetases class-II family profile" evidence="11">
    <location>
        <begin position="40"/>
        <end position="490"/>
    </location>
</feature>
<dbReference type="PANTHER" id="PTHR42753:SF2">
    <property type="entry name" value="PROLINE--TRNA LIGASE"/>
    <property type="match status" value="1"/>
</dbReference>
<dbReference type="CDD" id="cd00779">
    <property type="entry name" value="ProRS_core_prok"/>
    <property type="match status" value="1"/>
</dbReference>
<protein>
    <recommendedName>
        <fullName evidence="10">Proline--tRNA ligase</fullName>
        <ecNumber evidence="10">6.1.1.15</ecNumber>
    </recommendedName>
    <alternativeName>
        <fullName evidence="10">Prolyl-tRNA synthetase</fullName>
        <shortName evidence="10">ProRS</shortName>
    </alternativeName>
</protein>
<dbReference type="InterPro" id="IPR033730">
    <property type="entry name" value="ProRS_core_prok"/>
</dbReference>
<keyword evidence="13" id="KW-1185">Reference proteome</keyword>
<comment type="catalytic activity">
    <reaction evidence="9 10">
        <text>tRNA(Pro) + L-proline + ATP = L-prolyl-tRNA(Pro) + AMP + diphosphate</text>
        <dbReference type="Rhea" id="RHEA:14305"/>
        <dbReference type="Rhea" id="RHEA-COMP:9700"/>
        <dbReference type="Rhea" id="RHEA-COMP:9702"/>
        <dbReference type="ChEBI" id="CHEBI:30616"/>
        <dbReference type="ChEBI" id="CHEBI:33019"/>
        <dbReference type="ChEBI" id="CHEBI:60039"/>
        <dbReference type="ChEBI" id="CHEBI:78442"/>
        <dbReference type="ChEBI" id="CHEBI:78532"/>
        <dbReference type="ChEBI" id="CHEBI:456215"/>
        <dbReference type="EC" id="6.1.1.15"/>
    </reaction>
</comment>
<name>A0A934SM71_9MICO</name>
<evidence type="ECO:0000259" key="11">
    <source>
        <dbReference type="PROSITE" id="PS50862"/>
    </source>
</evidence>
<dbReference type="InterPro" id="IPR004154">
    <property type="entry name" value="Anticodon-bd"/>
</dbReference>
<dbReference type="HAMAP" id="MF_01569">
    <property type="entry name" value="Pro_tRNA_synth_type1"/>
    <property type="match status" value="1"/>
</dbReference>
<dbReference type="GO" id="GO:0002161">
    <property type="term" value="F:aminoacyl-tRNA deacylase activity"/>
    <property type="evidence" value="ECO:0007669"/>
    <property type="project" value="InterPro"/>
</dbReference>
<keyword evidence="6 10" id="KW-0067">ATP-binding</keyword>
<comment type="domain">
    <text evidence="10">Consists of three domains: the N-terminal catalytic domain, the editing domain and the C-terminal anticodon-binding domain.</text>
</comment>
<comment type="subunit">
    <text evidence="2 10">Homodimer.</text>
</comment>
<comment type="subcellular location">
    <subcellularLocation>
        <location evidence="1 10">Cytoplasm</location>
    </subcellularLocation>
</comment>
<dbReference type="InterPro" id="IPR007214">
    <property type="entry name" value="YbaK/aa-tRNA-synth-assoc-dom"/>
</dbReference>
<comment type="similarity">
    <text evidence="10">Belongs to the class-II aminoacyl-tRNA synthetase family. ProS type 1 subfamily.</text>
</comment>
<dbReference type="Pfam" id="PF04073">
    <property type="entry name" value="tRNA_edit"/>
    <property type="match status" value="1"/>
</dbReference>
<dbReference type="InterPro" id="IPR036754">
    <property type="entry name" value="YbaK/aa-tRNA-synt-asso_dom_sf"/>
</dbReference>
<dbReference type="GO" id="GO:0006433">
    <property type="term" value="P:prolyl-tRNA aminoacylation"/>
    <property type="evidence" value="ECO:0007669"/>
    <property type="project" value="UniProtKB-UniRule"/>
</dbReference>
<dbReference type="InterPro" id="IPR006195">
    <property type="entry name" value="aa-tRNA-synth_II"/>
</dbReference>
<dbReference type="Pfam" id="PF00587">
    <property type="entry name" value="tRNA-synt_2b"/>
    <property type="match status" value="1"/>
</dbReference>
<evidence type="ECO:0000256" key="1">
    <source>
        <dbReference type="ARBA" id="ARBA00004496"/>
    </source>
</evidence>
<dbReference type="RefSeq" id="WP_200555893.1">
    <property type="nucleotide sequence ID" value="NZ_JAEPES010000002.1"/>
</dbReference>
<evidence type="ECO:0000256" key="9">
    <source>
        <dbReference type="ARBA" id="ARBA00047671"/>
    </source>
</evidence>
<gene>
    <name evidence="10" type="primary">proS</name>
    <name evidence="12" type="ORF">IV501_07795</name>
</gene>
<evidence type="ECO:0000256" key="6">
    <source>
        <dbReference type="ARBA" id="ARBA00022840"/>
    </source>
</evidence>
<dbReference type="SUPFAM" id="SSF55826">
    <property type="entry name" value="YbaK/ProRS associated domain"/>
    <property type="match status" value="1"/>
</dbReference>